<comment type="caution">
    <text evidence="2">The sequence shown here is derived from an EMBL/GenBank/DDBJ whole genome shotgun (WGS) entry which is preliminary data.</text>
</comment>
<protein>
    <submittedName>
        <fullName evidence="2">Uncharacterized protein</fullName>
    </submittedName>
</protein>
<feature type="compositionally biased region" description="Basic residues" evidence="1">
    <location>
        <begin position="61"/>
        <end position="71"/>
    </location>
</feature>
<dbReference type="AlphaFoldDB" id="A0A444D0X6"/>
<evidence type="ECO:0000313" key="3">
    <source>
        <dbReference type="Proteomes" id="UP000287651"/>
    </source>
</evidence>
<dbReference type="EMBL" id="AMZH03015411">
    <property type="protein sequence ID" value="RRT46088.1"/>
    <property type="molecule type" value="Genomic_DNA"/>
</dbReference>
<reference evidence="2 3" key="1">
    <citation type="journal article" date="2014" name="Agronomy (Basel)">
        <title>A Draft Genome Sequence for Ensete ventricosum, the Drought-Tolerant Tree Against Hunger.</title>
        <authorList>
            <person name="Harrison J."/>
            <person name="Moore K.A."/>
            <person name="Paszkiewicz K."/>
            <person name="Jones T."/>
            <person name="Grant M."/>
            <person name="Ambacheew D."/>
            <person name="Muzemil S."/>
            <person name="Studholme D.J."/>
        </authorList>
    </citation>
    <scope>NUCLEOTIDE SEQUENCE [LARGE SCALE GENOMIC DNA]</scope>
</reference>
<organism evidence="2 3">
    <name type="scientific">Ensete ventricosum</name>
    <name type="common">Abyssinian banana</name>
    <name type="synonym">Musa ensete</name>
    <dbReference type="NCBI Taxonomy" id="4639"/>
    <lineage>
        <taxon>Eukaryota</taxon>
        <taxon>Viridiplantae</taxon>
        <taxon>Streptophyta</taxon>
        <taxon>Embryophyta</taxon>
        <taxon>Tracheophyta</taxon>
        <taxon>Spermatophyta</taxon>
        <taxon>Magnoliopsida</taxon>
        <taxon>Liliopsida</taxon>
        <taxon>Zingiberales</taxon>
        <taxon>Musaceae</taxon>
        <taxon>Ensete</taxon>
    </lineage>
</organism>
<gene>
    <name evidence="2" type="ORF">B296_00021813</name>
</gene>
<name>A0A444D0X6_ENSVE</name>
<accession>A0A444D0X6</accession>
<dbReference type="Proteomes" id="UP000287651">
    <property type="component" value="Unassembled WGS sequence"/>
</dbReference>
<proteinExistence type="predicted"/>
<sequence>MLCGCYLNYGSCSFGIRETLLFAVNGRNQIFDFLGRVVPPSRVARRRIRIPLRGTNPSGKRITRARSKAAIHVRPGEHSQDEGLQEKEEAKVRRPRRSGREVPGTLKTPKPSTQQPPLAPPRTPATSPHHERQQRPRRERRGTRAATGPQTDR</sequence>
<feature type="compositionally biased region" description="Basic and acidic residues" evidence="1">
    <location>
        <begin position="74"/>
        <end position="92"/>
    </location>
</feature>
<feature type="region of interest" description="Disordered" evidence="1">
    <location>
        <begin position="51"/>
        <end position="153"/>
    </location>
</feature>
<feature type="compositionally biased region" description="Low complexity" evidence="1">
    <location>
        <begin position="144"/>
        <end position="153"/>
    </location>
</feature>
<evidence type="ECO:0000313" key="2">
    <source>
        <dbReference type="EMBL" id="RRT46088.1"/>
    </source>
</evidence>
<evidence type="ECO:0000256" key="1">
    <source>
        <dbReference type="SAM" id="MobiDB-lite"/>
    </source>
</evidence>